<dbReference type="EMBL" id="FMHV01000002">
    <property type="protein sequence ID" value="SCL35896.1"/>
    <property type="molecule type" value="Genomic_DNA"/>
</dbReference>
<gene>
    <name evidence="1" type="ORF">GA0070624_5394</name>
</gene>
<evidence type="ECO:0000313" key="2">
    <source>
        <dbReference type="Proteomes" id="UP000199413"/>
    </source>
</evidence>
<proteinExistence type="predicted"/>
<dbReference type="AlphaFoldDB" id="A0A1C6T236"/>
<protein>
    <submittedName>
        <fullName evidence="1">Uncharacterized protein</fullName>
    </submittedName>
</protein>
<organism evidence="1 2">
    <name type="scientific">Micromonospora rhizosphaerae</name>
    <dbReference type="NCBI Taxonomy" id="568872"/>
    <lineage>
        <taxon>Bacteria</taxon>
        <taxon>Bacillati</taxon>
        <taxon>Actinomycetota</taxon>
        <taxon>Actinomycetes</taxon>
        <taxon>Micromonosporales</taxon>
        <taxon>Micromonosporaceae</taxon>
        <taxon>Micromonospora</taxon>
    </lineage>
</organism>
<dbReference type="Proteomes" id="UP000199413">
    <property type="component" value="Unassembled WGS sequence"/>
</dbReference>
<evidence type="ECO:0000313" key="1">
    <source>
        <dbReference type="EMBL" id="SCL35896.1"/>
    </source>
</evidence>
<dbReference type="RefSeq" id="WP_091345661.1">
    <property type="nucleotide sequence ID" value="NZ_FMHV01000002.1"/>
</dbReference>
<sequence>MTTATYAPPFLQGPAGQALPWQQGTYGQPGQFTPTGFEQVPQFSPGQQPFGTPSIGSQAPGVEQIVPSIQVIVQLLSNAQQGLWTAQHVLAQLPPYIAAMLQQPYHQFAQRQVARPYSMAW</sequence>
<dbReference type="STRING" id="568872.GA0070624_5394"/>
<accession>A0A1C6T236</accession>
<name>A0A1C6T236_9ACTN</name>
<keyword evidence="2" id="KW-1185">Reference proteome</keyword>
<reference evidence="2" key="1">
    <citation type="submission" date="2016-06" db="EMBL/GenBank/DDBJ databases">
        <authorList>
            <person name="Varghese N."/>
            <person name="Submissions Spin"/>
        </authorList>
    </citation>
    <scope>NUCLEOTIDE SEQUENCE [LARGE SCALE GENOMIC DNA]</scope>
    <source>
        <strain evidence="2">DSM 45431</strain>
    </source>
</reference>